<feature type="chain" id="PRO_5001980793" evidence="1">
    <location>
        <begin position="18"/>
        <end position="318"/>
    </location>
</feature>
<dbReference type="OrthoDB" id="5153211at2759"/>
<evidence type="ECO:0000256" key="1">
    <source>
        <dbReference type="SAM" id="SignalP"/>
    </source>
</evidence>
<protein>
    <submittedName>
        <fullName evidence="2">Uncharacterized protein</fullName>
    </submittedName>
</protein>
<sequence>MKLSLTLATTLVGLAAAAPQSDPVPEDLAAKVEEVLRQVEVKNTEANNGGIGGTINDVVKQIVPQAAGNLYPPIGQGASIVALLATSEYKFDEANGKEWLKNLGGLALSFLPKVATLGNLPGFIGIIKTIAIGIEAAQFPELTAKRAAAAKCFAANSEKTYNDVCANCKPELAMSLLARLNKCTNENVVSRNAYEDNKFAQSFCGTVLCSGHRAGDIDNIIKQGFRYDPVRAFWCKEKEEIIGMIMSPWIGQPLLENYHKLDHEDLRQALTEPCQQLFKVQGLQIDGVCPTRAEFDEANTRSVPQSFCAPGKKITPQS</sequence>
<feature type="signal peptide" evidence="1">
    <location>
        <begin position="1"/>
        <end position="17"/>
    </location>
</feature>
<accession>A0A0A1URM4</accession>
<dbReference type="AlphaFoldDB" id="A0A0A1URM4"/>
<reference evidence="2 3" key="1">
    <citation type="submission" date="2014-02" db="EMBL/GenBank/DDBJ databases">
        <title>The genome sequence of the entomopathogenic fungus Metarhizium robertsii ARSEF 2575.</title>
        <authorList>
            <person name="Giuliano Garisto Donzelli B."/>
            <person name="Roe B.A."/>
            <person name="Macmil S.L."/>
            <person name="Krasnoff S.B."/>
            <person name="Gibson D.M."/>
        </authorList>
    </citation>
    <scope>NUCLEOTIDE SEQUENCE [LARGE SCALE GENOMIC DNA]</scope>
    <source>
        <strain evidence="2 3">ARSEF 2575</strain>
    </source>
</reference>
<evidence type="ECO:0000313" key="2">
    <source>
        <dbReference type="EMBL" id="EXU98132.1"/>
    </source>
</evidence>
<comment type="caution">
    <text evidence="2">The sequence shown here is derived from an EMBL/GenBank/DDBJ whole genome shotgun (WGS) entry which is preliminary data.</text>
</comment>
<organism evidence="2 3">
    <name type="scientific">Metarhizium robertsii</name>
    <dbReference type="NCBI Taxonomy" id="568076"/>
    <lineage>
        <taxon>Eukaryota</taxon>
        <taxon>Fungi</taxon>
        <taxon>Dikarya</taxon>
        <taxon>Ascomycota</taxon>
        <taxon>Pezizomycotina</taxon>
        <taxon>Sordariomycetes</taxon>
        <taxon>Hypocreomycetidae</taxon>
        <taxon>Hypocreales</taxon>
        <taxon>Clavicipitaceae</taxon>
        <taxon>Metarhizium</taxon>
    </lineage>
</organism>
<proteinExistence type="predicted"/>
<dbReference type="HOGENOM" id="CLU_834413_0_0_1"/>
<dbReference type="Proteomes" id="UP000030151">
    <property type="component" value="Unassembled WGS sequence"/>
</dbReference>
<name>A0A0A1URM4_9HYPO</name>
<gene>
    <name evidence="2" type="ORF">X797_008739</name>
</gene>
<evidence type="ECO:0000313" key="3">
    <source>
        <dbReference type="Proteomes" id="UP000030151"/>
    </source>
</evidence>
<dbReference type="EMBL" id="JELW01000029">
    <property type="protein sequence ID" value="EXU98132.1"/>
    <property type="molecule type" value="Genomic_DNA"/>
</dbReference>
<keyword evidence="1" id="KW-0732">Signal</keyword>